<keyword evidence="1" id="KW-0378">Hydrolase</keyword>
<dbReference type="Proteomes" id="UP001484239">
    <property type="component" value="Unassembled WGS sequence"/>
</dbReference>
<dbReference type="PIRSF" id="PIRSF005962">
    <property type="entry name" value="Pept_M20D_amidohydro"/>
    <property type="match status" value="1"/>
</dbReference>
<evidence type="ECO:0000313" key="3">
    <source>
        <dbReference type="EMBL" id="MEK9500744.1"/>
    </source>
</evidence>
<feature type="domain" description="Peptidase M20 dimerisation" evidence="2">
    <location>
        <begin position="199"/>
        <end position="286"/>
    </location>
</feature>
<dbReference type="Gene3D" id="3.40.630.10">
    <property type="entry name" value="Zn peptidases"/>
    <property type="match status" value="1"/>
</dbReference>
<protein>
    <submittedName>
        <fullName evidence="3">Amidohydrolase</fullName>
    </submittedName>
</protein>
<evidence type="ECO:0000259" key="2">
    <source>
        <dbReference type="Pfam" id="PF07687"/>
    </source>
</evidence>
<dbReference type="SUPFAM" id="SSF53187">
    <property type="entry name" value="Zn-dependent exopeptidases"/>
    <property type="match status" value="1"/>
</dbReference>
<sequence length="398" mass="41611">MPTASDLFERARSLAPSLVATRRDLHRHPELGFQEFRTAALVADRLRALDLPVRTGVGRTGVVAEIVGHPGPTVAVRADMDALPIHQAPDADADYRSTVDGVMHACGHDAHTAGLLGTAELLTAARDAGALRGTVRLLFQPCEETVDDEGLSGASRMIDDGALDGVQAVTGLHVGSNLPSGIAFIAPGPIMGGGEELVMDVRGRAAHAAFPHEGVDALVLAAQGVVAAQQAVARRIPPTSAGVVTFGRIEGGRAANVLADHVQLVGTLRYFEEPVRDALRDAVRASFAGAAAAGGSAELTIRPGYPPVVNDPAATDAVTRGLVEQFGRDRVLPMPPVLASEDFAFLARTVPGVFFWLGAALDEPRQHHHPRFDIDESVLPIGATALARAALSLLDHLA</sequence>
<gene>
    <name evidence="3" type="ORF">WI372_07135</name>
</gene>
<accession>A0ABU9E7Q5</accession>
<dbReference type="SUPFAM" id="SSF55031">
    <property type="entry name" value="Bacterial exopeptidase dimerisation domain"/>
    <property type="match status" value="1"/>
</dbReference>
<dbReference type="Pfam" id="PF07687">
    <property type="entry name" value="M20_dimer"/>
    <property type="match status" value="1"/>
</dbReference>
<dbReference type="Pfam" id="PF01546">
    <property type="entry name" value="Peptidase_M20"/>
    <property type="match status" value="1"/>
</dbReference>
<organism evidence="3 4">
    <name type="scientific">Gaopeijia maritima</name>
    <dbReference type="NCBI Taxonomy" id="3119007"/>
    <lineage>
        <taxon>Bacteria</taxon>
        <taxon>Pseudomonadati</taxon>
        <taxon>Gemmatimonadota</taxon>
        <taxon>Longimicrobiia</taxon>
        <taxon>Gaopeijiales</taxon>
        <taxon>Gaopeijiaceae</taxon>
        <taxon>Gaopeijia</taxon>
    </lineage>
</organism>
<reference evidence="3 4" key="1">
    <citation type="submission" date="2024-02" db="EMBL/GenBank/DDBJ databases">
        <title>A novel Gemmatimonadota bacterium.</title>
        <authorList>
            <person name="Du Z.-J."/>
            <person name="Ye Y.-Q."/>
        </authorList>
    </citation>
    <scope>NUCLEOTIDE SEQUENCE [LARGE SCALE GENOMIC DNA]</scope>
    <source>
        <strain evidence="3 4">DH-20</strain>
    </source>
</reference>
<comment type="caution">
    <text evidence="3">The sequence shown here is derived from an EMBL/GenBank/DDBJ whole genome shotgun (WGS) entry which is preliminary data.</text>
</comment>
<dbReference type="InterPro" id="IPR002933">
    <property type="entry name" value="Peptidase_M20"/>
</dbReference>
<dbReference type="InterPro" id="IPR017439">
    <property type="entry name" value="Amidohydrolase"/>
</dbReference>
<dbReference type="NCBIfam" id="TIGR01891">
    <property type="entry name" value="amidohydrolases"/>
    <property type="match status" value="1"/>
</dbReference>
<dbReference type="PANTHER" id="PTHR11014:SF63">
    <property type="entry name" value="METALLOPEPTIDASE, PUTATIVE (AFU_ORTHOLOGUE AFUA_6G09600)-RELATED"/>
    <property type="match status" value="1"/>
</dbReference>
<dbReference type="RefSeq" id="WP_405286593.1">
    <property type="nucleotide sequence ID" value="NZ_JBBHLI010000003.1"/>
</dbReference>
<dbReference type="PANTHER" id="PTHR11014">
    <property type="entry name" value="PEPTIDASE M20 FAMILY MEMBER"/>
    <property type="match status" value="1"/>
</dbReference>
<dbReference type="Gene3D" id="3.30.70.360">
    <property type="match status" value="1"/>
</dbReference>
<evidence type="ECO:0000256" key="1">
    <source>
        <dbReference type="ARBA" id="ARBA00022801"/>
    </source>
</evidence>
<evidence type="ECO:0000313" key="4">
    <source>
        <dbReference type="Proteomes" id="UP001484239"/>
    </source>
</evidence>
<dbReference type="InterPro" id="IPR036264">
    <property type="entry name" value="Bact_exopeptidase_dim_dom"/>
</dbReference>
<name>A0ABU9E7Q5_9BACT</name>
<dbReference type="EMBL" id="JBBHLI010000003">
    <property type="protein sequence ID" value="MEK9500744.1"/>
    <property type="molecule type" value="Genomic_DNA"/>
</dbReference>
<keyword evidence="4" id="KW-1185">Reference proteome</keyword>
<dbReference type="InterPro" id="IPR011650">
    <property type="entry name" value="Peptidase_M20_dimer"/>
</dbReference>
<proteinExistence type="predicted"/>